<dbReference type="GO" id="GO:0005886">
    <property type="term" value="C:plasma membrane"/>
    <property type="evidence" value="ECO:0007669"/>
    <property type="project" value="UniProtKB-SubCell"/>
</dbReference>
<evidence type="ECO:0000259" key="7">
    <source>
        <dbReference type="Pfam" id="PF03772"/>
    </source>
</evidence>
<dbReference type="PANTHER" id="PTHR30619:SF1">
    <property type="entry name" value="RECOMBINATION PROTEIN 2"/>
    <property type="match status" value="1"/>
</dbReference>
<dbReference type="NCBIfam" id="TIGR00360">
    <property type="entry name" value="ComEC_N-term"/>
    <property type="match status" value="1"/>
</dbReference>
<accession>A0A4R6XB44</accession>
<comment type="subcellular location">
    <subcellularLocation>
        <location evidence="1">Cell membrane</location>
        <topology evidence="1">Multi-pass membrane protein</topology>
    </subcellularLocation>
</comment>
<feature type="transmembrane region" description="Helical" evidence="6">
    <location>
        <begin position="260"/>
        <end position="293"/>
    </location>
</feature>
<keyword evidence="3 6" id="KW-0812">Transmembrane</keyword>
<feature type="transmembrane region" description="Helical" evidence="6">
    <location>
        <begin position="191"/>
        <end position="220"/>
    </location>
</feature>
<gene>
    <name evidence="8" type="ORF">C8D85_0650</name>
</gene>
<dbReference type="InterPro" id="IPR004477">
    <property type="entry name" value="ComEC_N"/>
</dbReference>
<evidence type="ECO:0000256" key="1">
    <source>
        <dbReference type="ARBA" id="ARBA00004651"/>
    </source>
</evidence>
<keyword evidence="5 6" id="KW-0472">Membrane</keyword>
<feature type="transmembrane region" description="Helical" evidence="6">
    <location>
        <begin position="356"/>
        <end position="379"/>
    </location>
</feature>
<protein>
    <submittedName>
        <fullName evidence="8">ComEC/Rec2-related protein</fullName>
    </submittedName>
</protein>
<dbReference type="EMBL" id="SNZA01000001">
    <property type="protein sequence ID" value="TDR15289.1"/>
    <property type="molecule type" value="Genomic_DNA"/>
</dbReference>
<keyword evidence="9" id="KW-1185">Reference proteome</keyword>
<dbReference type="OrthoDB" id="9761531at2"/>
<organism evidence="8 9">
    <name type="scientific">Marinomonas communis</name>
    <dbReference type="NCBI Taxonomy" id="28254"/>
    <lineage>
        <taxon>Bacteria</taxon>
        <taxon>Pseudomonadati</taxon>
        <taxon>Pseudomonadota</taxon>
        <taxon>Gammaproteobacteria</taxon>
        <taxon>Oceanospirillales</taxon>
        <taxon>Oceanospirillaceae</taxon>
        <taxon>Marinomonas</taxon>
    </lineage>
</organism>
<evidence type="ECO:0000256" key="4">
    <source>
        <dbReference type="ARBA" id="ARBA00022989"/>
    </source>
</evidence>
<dbReference type="Pfam" id="PF03772">
    <property type="entry name" value="Competence"/>
    <property type="match status" value="1"/>
</dbReference>
<feature type="transmembrane region" description="Helical" evidence="6">
    <location>
        <begin position="40"/>
        <end position="59"/>
    </location>
</feature>
<sequence>MLLFNICLLVAAVLTPPSLRWLYSTHMILLCLYQIFRKDWLGLILVLISLVSLISHNIWQERSLVYQHQDYFLDLDQGCWFTSGETVLETILVKQSGGGAVFAPCHAVAEVINGRPVVPVVANPRGDYRERYAFAKGVDAVVYLYGEVAASDWYFKSLSHFPSWRFAYSIIKGDRSGWSERDRWLVNHLGIAHLFVVSGLHVGFVCVLALLLSKVIWLMLPKVRVLGIWRCHLDALLVIPLAFLYAYWSGAGEPAIRAALMALIGFSLRAVCLKVSVFQVLLVSAWCMLLVWPGRVLDPSFWLSFSFVALICITLKRSVSVGRFIEMQVLLSMFAVLLTLGWQVELSGLTILVNMVLVPFVAFVWFPIAWVALLEGFLFQSTNVYELFDGALVYAYQLIEPLLVDVPTLFLISLPSLQIKLLLIILAYYFVAWLPKRKVWLVMGCLIFAVKQSSEPSTTVRIWERASAEQSIIEWKHERGEMYYHAQDSTKIGDHVIALNVIVSDVARAAIVNDWRLAILSEQRIAEKGLLEAMSVPVIHLQPSEKLYISFAQGIWEAESSDCYQLLNVLKTVACEHAELLESVLNYSQLETGGLGVRAF</sequence>
<evidence type="ECO:0000256" key="3">
    <source>
        <dbReference type="ARBA" id="ARBA00022692"/>
    </source>
</evidence>
<dbReference type="AlphaFoldDB" id="A0A4R6XB44"/>
<evidence type="ECO:0000256" key="5">
    <source>
        <dbReference type="ARBA" id="ARBA00023136"/>
    </source>
</evidence>
<keyword evidence="2" id="KW-1003">Cell membrane</keyword>
<dbReference type="Proteomes" id="UP000295729">
    <property type="component" value="Unassembled WGS sequence"/>
</dbReference>
<reference evidence="8 9" key="1">
    <citation type="submission" date="2019-03" db="EMBL/GenBank/DDBJ databases">
        <title>Genomic Encyclopedia of Type Strains, Phase IV (KMG-IV): sequencing the most valuable type-strain genomes for metagenomic binning, comparative biology and taxonomic classification.</title>
        <authorList>
            <person name="Goeker M."/>
        </authorList>
    </citation>
    <scope>NUCLEOTIDE SEQUENCE [LARGE SCALE GENOMIC DNA]</scope>
    <source>
        <strain evidence="8 9">DSM 5604</strain>
    </source>
</reference>
<proteinExistence type="predicted"/>
<comment type="caution">
    <text evidence="8">The sequence shown here is derived from an EMBL/GenBank/DDBJ whole genome shotgun (WGS) entry which is preliminary data.</text>
</comment>
<keyword evidence="4 6" id="KW-1133">Transmembrane helix</keyword>
<feature type="domain" description="ComEC/Rec2-related protein" evidence="7">
    <location>
        <begin position="171"/>
        <end position="434"/>
    </location>
</feature>
<evidence type="ECO:0000256" key="6">
    <source>
        <dbReference type="SAM" id="Phobius"/>
    </source>
</evidence>
<feature type="transmembrane region" description="Helical" evidence="6">
    <location>
        <begin position="327"/>
        <end position="344"/>
    </location>
</feature>
<dbReference type="InterPro" id="IPR052159">
    <property type="entry name" value="Competence_DNA_uptake"/>
</dbReference>
<name>A0A4R6XB44_9GAMM</name>
<evidence type="ECO:0000313" key="9">
    <source>
        <dbReference type="Proteomes" id="UP000295729"/>
    </source>
</evidence>
<dbReference type="PANTHER" id="PTHR30619">
    <property type="entry name" value="DNA INTERNALIZATION/COMPETENCE PROTEIN COMEC/REC2"/>
    <property type="match status" value="1"/>
</dbReference>
<evidence type="ECO:0000256" key="2">
    <source>
        <dbReference type="ARBA" id="ARBA00022475"/>
    </source>
</evidence>
<evidence type="ECO:0000313" key="8">
    <source>
        <dbReference type="EMBL" id="TDR15289.1"/>
    </source>
</evidence>
<feature type="transmembrane region" description="Helical" evidence="6">
    <location>
        <begin position="417"/>
        <end position="434"/>
    </location>
</feature>
<feature type="transmembrane region" description="Helical" evidence="6">
    <location>
        <begin position="226"/>
        <end position="248"/>
    </location>
</feature>